<feature type="transmembrane region" description="Helical" evidence="7">
    <location>
        <begin position="260"/>
        <end position="278"/>
    </location>
</feature>
<keyword evidence="3 7" id="KW-1133">Transmembrane helix</keyword>
<evidence type="ECO:0000256" key="6">
    <source>
        <dbReference type="SAM" id="MobiDB-lite"/>
    </source>
</evidence>
<dbReference type="InterPro" id="IPR000425">
    <property type="entry name" value="MIP"/>
</dbReference>
<proteinExistence type="inferred from homology"/>
<keyword evidence="4 7" id="KW-0472">Membrane</keyword>
<feature type="transmembrane region" description="Helical" evidence="7">
    <location>
        <begin position="99"/>
        <end position="123"/>
    </location>
</feature>
<dbReference type="AlphaFoldDB" id="A0A1Y9H2J2"/>
<dbReference type="Gene3D" id="1.20.1080.10">
    <property type="entry name" value="Glycerol uptake facilitator protein"/>
    <property type="match status" value="1"/>
</dbReference>
<dbReference type="GO" id="GO:0015267">
    <property type="term" value="F:channel activity"/>
    <property type="evidence" value="ECO:0007669"/>
    <property type="project" value="InterPro"/>
</dbReference>
<organism evidence="8 9">
    <name type="scientific">Anopheles dirus</name>
    <dbReference type="NCBI Taxonomy" id="7168"/>
    <lineage>
        <taxon>Eukaryota</taxon>
        <taxon>Metazoa</taxon>
        <taxon>Ecdysozoa</taxon>
        <taxon>Arthropoda</taxon>
        <taxon>Hexapoda</taxon>
        <taxon>Insecta</taxon>
        <taxon>Pterygota</taxon>
        <taxon>Neoptera</taxon>
        <taxon>Endopterygota</taxon>
        <taxon>Diptera</taxon>
        <taxon>Nematocera</taxon>
        <taxon>Culicoidea</taxon>
        <taxon>Culicidae</taxon>
        <taxon>Anophelinae</taxon>
        <taxon>Anopheles</taxon>
    </lineage>
</organism>
<reference evidence="8" key="2">
    <citation type="submission" date="2020-05" db="UniProtKB">
        <authorList>
            <consortium name="EnsemblMetazoa"/>
        </authorList>
    </citation>
    <scope>IDENTIFICATION</scope>
    <source>
        <strain evidence="8">WRAIR2</strain>
    </source>
</reference>
<feature type="transmembrane region" description="Helical" evidence="7">
    <location>
        <begin position="65"/>
        <end position="87"/>
    </location>
</feature>
<evidence type="ECO:0000313" key="9">
    <source>
        <dbReference type="Proteomes" id="UP000075884"/>
    </source>
</evidence>
<dbReference type="EnsemblMetazoa" id="ADIR015877-RA">
    <property type="protein sequence ID" value="ADIR015877-PA"/>
    <property type="gene ID" value="ADIR015877"/>
</dbReference>
<dbReference type="STRING" id="7168.A0A1Y9H2J2"/>
<dbReference type="Proteomes" id="UP000075884">
    <property type="component" value="Unassembled WGS sequence"/>
</dbReference>
<accession>A0A1Y9H2J2</accession>
<keyword evidence="5" id="KW-0813">Transport</keyword>
<evidence type="ECO:0000256" key="7">
    <source>
        <dbReference type="SAM" id="Phobius"/>
    </source>
</evidence>
<protein>
    <submittedName>
        <fullName evidence="8">Uncharacterized protein</fullName>
    </submittedName>
</protein>
<reference evidence="9" key="1">
    <citation type="submission" date="2013-03" db="EMBL/GenBank/DDBJ databases">
        <title>The Genome Sequence of Anopheles dirus WRAIR2.</title>
        <authorList>
            <consortium name="The Broad Institute Genomics Platform"/>
            <person name="Neafsey D.E."/>
            <person name="Walton C."/>
            <person name="Walker B."/>
            <person name="Young S.K."/>
            <person name="Zeng Q."/>
            <person name="Gargeya S."/>
            <person name="Fitzgerald M."/>
            <person name="Haas B."/>
            <person name="Abouelleil A."/>
            <person name="Allen A.W."/>
            <person name="Alvarado L."/>
            <person name="Arachchi H.M."/>
            <person name="Berlin A.M."/>
            <person name="Chapman S.B."/>
            <person name="Gainer-Dewar J."/>
            <person name="Goldberg J."/>
            <person name="Griggs A."/>
            <person name="Gujja S."/>
            <person name="Hansen M."/>
            <person name="Howarth C."/>
            <person name="Imamovic A."/>
            <person name="Ireland A."/>
            <person name="Larimer J."/>
            <person name="McCowan C."/>
            <person name="Murphy C."/>
            <person name="Pearson M."/>
            <person name="Poon T.W."/>
            <person name="Priest M."/>
            <person name="Roberts A."/>
            <person name="Saif S."/>
            <person name="Shea T."/>
            <person name="Sisk P."/>
            <person name="Sykes S."/>
            <person name="Wortman J."/>
            <person name="Nusbaum C."/>
            <person name="Birren B."/>
        </authorList>
    </citation>
    <scope>NUCLEOTIDE SEQUENCE [LARGE SCALE GENOMIC DNA]</scope>
    <source>
        <strain evidence="9">WRAIR2</strain>
    </source>
</reference>
<keyword evidence="9" id="KW-1185">Reference proteome</keyword>
<evidence type="ECO:0000256" key="3">
    <source>
        <dbReference type="ARBA" id="ARBA00022989"/>
    </source>
</evidence>
<dbReference type="InterPro" id="IPR023271">
    <property type="entry name" value="Aquaporin-like"/>
</dbReference>
<keyword evidence="2 5" id="KW-0812">Transmembrane</keyword>
<feature type="region of interest" description="Disordered" evidence="6">
    <location>
        <begin position="1"/>
        <end position="39"/>
    </location>
</feature>
<dbReference type="PRINTS" id="PR00783">
    <property type="entry name" value="MINTRINSICP"/>
</dbReference>
<sequence>MNNMAYDEFPKEQPQQQPQQHIGNENEVGNGVHANGTSVPKGRKFDDVWHRKISNTSSFVAVSKFLGEFFGTATLMFLGCMGCLDAFGNETSNLSRGLIFGFTVMVVILTFGVVSGAHINPVVSIAAYIYGDLSFVMVLAYSVAQFSGALCGYGLLMGVAPQKYFDQALVDGHGSCVTAPHDSLSTGAALAIEFIVTGILIWACCGVWDPRNAQHQDSVPVKFALLVAAISVAGGPATGASMNPARTLAPCVWNNSYHKIWIYFVGPPLAGVIMPIIYKCLFRREVTNENILETPPPVQEPVCVCIVHNKESQFEKV</sequence>
<feature type="transmembrane region" description="Helical" evidence="7">
    <location>
        <begin position="188"/>
        <end position="208"/>
    </location>
</feature>
<comment type="similarity">
    <text evidence="5">Belongs to the MIP/aquaporin (TC 1.A.8) family.</text>
</comment>
<evidence type="ECO:0000256" key="2">
    <source>
        <dbReference type="ARBA" id="ARBA00022692"/>
    </source>
</evidence>
<dbReference type="Pfam" id="PF00230">
    <property type="entry name" value="MIP"/>
    <property type="match status" value="1"/>
</dbReference>
<evidence type="ECO:0000256" key="1">
    <source>
        <dbReference type="ARBA" id="ARBA00004141"/>
    </source>
</evidence>
<dbReference type="SUPFAM" id="SSF81338">
    <property type="entry name" value="Aquaporin-like"/>
    <property type="match status" value="1"/>
</dbReference>
<dbReference type="PANTHER" id="PTHR19139">
    <property type="entry name" value="AQUAPORIN TRANSPORTER"/>
    <property type="match status" value="1"/>
</dbReference>
<feature type="transmembrane region" description="Helical" evidence="7">
    <location>
        <begin position="220"/>
        <end position="240"/>
    </location>
</feature>
<evidence type="ECO:0000256" key="4">
    <source>
        <dbReference type="ARBA" id="ARBA00023136"/>
    </source>
</evidence>
<evidence type="ECO:0000256" key="5">
    <source>
        <dbReference type="RuleBase" id="RU000477"/>
    </source>
</evidence>
<name>A0A1Y9H2J2_9DIPT</name>
<dbReference type="InterPro" id="IPR034294">
    <property type="entry name" value="Aquaporin_transptr"/>
</dbReference>
<dbReference type="VEuPathDB" id="VectorBase:ADIR015877"/>
<feature type="transmembrane region" description="Helical" evidence="7">
    <location>
        <begin position="135"/>
        <end position="156"/>
    </location>
</feature>
<dbReference type="GO" id="GO:0005886">
    <property type="term" value="C:plasma membrane"/>
    <property type="evidence" value="ECO:0007669"/>
    <property type="project" value="TreeGrafter"/>
</dbReference>
<evidence type="ECO:0000313" key="8">
    <source>
        <dbReference type="EnsemblMetazoa" id="ADIR015877-PA"/>
    </source>
</evidence>
<dbReference type="PANTHER" id="PTHR19139:SF270">
    <property type="entry name" value="ENTOMOGLYCEROPORIN 1-RELATED"/>
    <property type="match status" value="1"/>
</dbReference>
<comment type="subcellular location">
    <subcellularLocation>
        <location evidence="1">Membrane</location>
        <topology evidence="1">Multi-pass membrane protein</topology>
    </subcellularLocation>
</comment>